<reference evidence="4" key="1">
    <citation type="submission" date="2017-02" db="UniProtKB">
        <authorList>
            <consortium name="WormBaseParasite"/>
        </authorList>
    </citation>
    <scope>IDENTIFICATION</scope>
</reference>
<dbReference type="Proteomes" id="UP000268014">
    <property type="component" value="Unassembled WGS sequence"/>
</dbReference>
<evidence type="ECO:0000256" key="1">
    <source>
        <dbReference type="SAM" id="MobiDB-lite"/>
    </source>
</evidence>
<keyword evidence="3" id="KW-1185">Reference proteome</keyword>
<name>A0A0N4VUP8_HAEPC</name>
<dbReference type="EMBL" id="UZAF01001124">
    <property type="protein sequence ID" value="VDO07477.1"/>
    <property type="molecule type" value="Genomic_DNA"/>
</dbReference>
<evidence type="ECO:0000313" key="2">
    <source>
        <dbReference type="EMBL" id="VDO07477.1"/>
    </source>
</evidence>
<accession>A0A0N4VUP8</accession>
<feature type="compositionally biased region" description="Polar residues" evidence="1">
    <location>
        <begin position="135"/>
        <end position="144"/>
    </location>
</feature>
<protein>
    <submittedName>
        <fullName evidence="2 4">Uncharacterized protein</fullName>
    </submittedName>
</protein>
<dbReference type="AlphaFoldDB" id="A0A0N4VUP8"/>
<dbReference type="WBParaSite" id="HPLM_0000101501-mRNA-1">
    <property type="protein sequence ID" value="HPLM_0000101501-mRNA-1"/>
    <property type="gene ID" value="HPLM_0000101501"/>
</dbReference>
<reference evidence="2 3" key="2">
    <citation type="submission" date="2018-11" db="EMBL/GenBank/DDBJ databases">
        <authorList>
            <consortium name="Pathogen Informatics"/>
        </authorList>
    </citation>
    <scope>NUCLEOTIDE SEQUENCE [LARGE SCALE GENOMIC DNA]</scope>
    <source>
        <strain evidence="2 3">MHpl1</strain>
    </source>
</reference>
<sequence length="171" mass="18881">MVELTGESNFVEAVMWSGRLELIPPMALATFTSALLTCVSPRSKYNKVLVKDFAMIHTCLHLRMRSYLILGPRTDYYRLGVGTPHFLLKTSLSLPLGVHVQADDHSDRSRRRNAHSIIRSIGRLFRGNKAAAQDQPVTDGTSETIEVPGGEQQGGPLRPEVVVSPPLPPPR</sequence>
<feature type="region of interest" description="Disordered" evidence="1">
    <location>
        <begin position="129"/>
        <end position="171"/>
    </location>
</feature>
<gene>
    <name evidence="2" type="ORF">HPLM_LOCUS1016</name>
</gene>
<organism evidence="4">
    <name type="scientific">Haemonchus placei</name>
    <name type="common">Barber's pole worm</name>
    <dbReference type="NCBI Taxonomy" id="6290"/>
    <lineage>
        <taxon>Eukaryota</taxon>
        <taxon>Metazoa</taxon>
        <taxon>Ecdysozoa</taxon>
        <taxon>Nematoda</taxon>
        <taxon>Chromadorea</taxon>
        <taxon>Rhabditida</taxon>
        <taxon>Rhabditina</taxon>
        <taxon>Rhabditomorpha</taxon>
        <taxon>Strongyloidea</taxon>
        <taxon>Trichostrongylidae</taxon>
        <taxon>Haemonchus</taxon>
    </lineage>
</organism>
<dbReference type="OrthoDB" id="5875998at2759"/>
<evidence type="ECO:0000313" key="4">
    <source>
        <dbReference type="WBParaSite" id="HPLM_0000101501-mRNA-1"/>
    </source>
</evidence>
<proteinExistence type="predicted"/>
<evidence type="ECO:0000313" key="3">
    <source>
        <dbReference type="Proteomes" id="UP000268014"/>
    </source>
</evidence>